<sequence length="73" mass="7146">MVAWDAAAALLGMAVAADGTGALRVSKRPVRDAGFVPVRLGGLDESGAMEPGGVLFGYFSTAAGLRAVAGPAG</sequence>
<reference evidence="1 2" key="1">
    <citation type="submission" date="2023-04" db="EMBL/GenBank/DDBJ databases">
        <title>Streptomyces chengmaiensis sp. nov. isolated from the stem of mangrove plant in Hainan.</title>
        <authorList>
            <person name="Huang X."/>
            <person name="Zhou S."/>
            <person name="Chu X."/>
            <person name="Xie Y."/>
            <person name="Lin Y."/>
        </authorList>
    </citation>
    <scope>NUCLEOTIDE SEQUENCE [LARGE SCALE GENOMIC DNA]</scope>
    <source>
        <strain evidence="1 2">HNM0663</strain>
    </source>
</reference>
<keyword evidence="2" id="KW-1185">Reference proteome</keyword>
<gene>
    <name evidence="1" type="ORF">QCN29_20830</name>
</gene>
<name>A0ABT6HR56_9ACTN</name>
<evidence type="ECO:0000313" key="1">
    <source>
        <dbReference type="EMBL" id="MDH2391191.1"/>
    </source>
</evidence>
<proteinExistence type="predicted"/>
<dbReference type="EMBL" id="JARWBG010000024">
    <property type="protein sequence ID" value="MDH2391191.1"/>
    <property type="molecule type" value="Genomic_DNA"/>
</dbReference>
<organism evidence="1 2">
    <name type="scientific">Streptomyces chengmaiensis</name>
    <dbReference type="NCBI Taxonomy" id="3040919"/>
    <lineage>
        <taxon>Bacteria</taxon>
        <taxon>Bacillati</taxon>
        <taxon>Actinomycetota</taxon>
        <taxon>Actinomycetes</taxon>
        <taxon>Kitasatosporales</taxon>
        <taxon>Streptomycetaceae</taxon>
        <taxon>Streptomyces</taxon>
    </lineage>
</organism>
<dbReference type="Proteomes" id="UP001223144">
    <property type="component" value="Unassembled WGS sequence"/>
</dbReference>
<evidence type="ECO:0000313" key="2">
    <source>
        <dbReference type="Proteomes" id="UP001223144"/>
    </source>
</evidence>
<protein>
    <submittedName>
        <fullName evidence="1">Uncharacterized protein</fullName>
    </submittedName>
</protein>
<dbReference type="RefSeq" id="WP_279929952.1">
    <property type="nucleotide sequence ID" value="NZ_JARWBG010000024.1"/>
</dbReference>
<comment type="caution">
    <text evidence="1">The sequence shown here is derived from an EMBL/GenBank/DDBJ whole genome shotgun (WGS) entry which is preliminary data.</text>
</comment>
<accession>A0ABT6HR56</accession>